<feature type="transmembrane region" description="Helical" evidence="1">
    <location>
        <begin position="296"/>
        <end position="318"/>
    </location>
</feature>
<comment type="caution">
    <text evidence="2">The sequence shown here is derived from an EMBL/GenBank/DDBJ whole genome shotgun (WGS) entry which is preliminary data.</text>
</comment>
<feature type="transmembrane region" description="Helical" evidence="1">
    <location>
        <begin position="366"/>
        <end position="383"/>
    </location>
</feature>
<feature type="transmembrane region" description="Helical" evidence="1">
    <location>
        <begin position="92"/>
        <end position="110"/>
    </location>
</feature>
<proteinExistence type="predicted"/>
<reference evidence="2 3" key="1">
    <citation type="journal article" date="2016" name="Nat. Commun.">
        <title>Thousands of microbial genomes shed light on interconnected biogeochemical processes in an aquifer system.</title>
        <authorList>
            <person name="Anantharaman K."/>
            <person name="Brown C.T."/>
            <person name="Hug L.A."/>
            <person name="Sharon I."/>
            <person name="Castelle C.J."/>
            <person name="Probst A.J."/>
            <person name="Thomas B.C."/>
            <person name="Singh A."/>
            <person name="Wilkins M.J."/>
            <person name="Karaoz U."/>
            <person name="Brodie E.L."/>
            <person name="Williams K.H."/>
            <person name="Hubbard S.S."/>
            <person name="Banfield J.F."/>
        </authorList>
    </citation>
    <scope>NUCLEOTIDE SEQUENCE [LARGE SCALE GENOMIC DNA]</scope>
</reference>
<protein>
    <recommendedName>
        <fullName evidence="4">Glycosyltransferase RgtA/B/C/D-like domain-containing protein</fullName>
    </recommendedName>
</protein>
<feature type="transmembrane region" description="Helical" evidence="1">
    <location>
        <begin position="395"/>
        <end position="413"/>
    </location>
</feature>
<keyword evidence="1" id="KW-0812">Transmembrane</keyword>
<dbReference type="EMBL" id="MHBW01000005">
    <property type="protein sequence ID" value="OGY09741.1"/>
    <property type="molecule type" value="Genomic_DNA"/>
</dbReference>
<evidence type="ECO:0000313" key="3">
    <source>
        <dbReference type="Proteomes" id="UP000177967"/>
    </source>
</evidence>
<accession>A0A1G1V2Y7</accession>
<feature type="transmembrane region" description="Helical" evidence="1">
    <location>
        <begin position="122"/>
        <end position="143"/>
    </location>
</feature>
<keyword evidence="1" id="KW-0472">Membrane</keyword>
<feature type="transmembrane region" description="Helical" evidence="1">
    <location>
        <begin position="194"/>
        <end position="223"/>
    </location>
</feature>
<organism evidence="2 3">
    <name type="scientific">Candidatus Blackburnbacteria bacterium RIFCSPHIGHO2_01_FULL_43_15b</name>
    <dbReference type="NCBI Taxonomy" id="1797513"/>
    <lineage>
        <taxon>Bacteria</taxon>
        <taxon>Candidatus Blackburniibacteriota</taxon>
    </lineage>
</organism>
<dbReference type="STRING" id="1797513.A2782_02790"/>
<sequence length="560" mass="63730">MKNKPLLLLLIIGTLTWSITMVKSGWQYAFGLGFWGPNGHDGIWHLAIADSLARGSLGMPIFAGEQLKNYHIGFDLLLAAIHKATFIPVSLLYFQILPPILAFFIGWLTYKFVNEWTNSKVAAWWSTFLVYFGGSWGPIVSLVRYDTVGNESMFWAQQAVSTLINPPFALSLVVLLCSVCLLKWYVKKPTLGNLLIVTLLFGLLTQVKVYAGVLSLVALFTAGALQLIKEKKTDIVKLFFSSFVLSLILFVPLNQGSTSLIVFQPFWFLETMMAVSDRVNWPRFFEAVMNYKTGGVWWKLIPAYTVAFLIFWFGNLGIRAIGHFQTWKILKKQEPMGLFLWVIAIIGTILPMLFLQKGTPWNTIQFFYYSIFIMSIFAGGPLAKWTSAKNNRVRVSVLLIVLLLTFPTVYATLRNYLPSRPPAKLSNEEVEALSYLAKEPQGVVLTYPFDQYAANQAVRNPPRPLYLYESTAYVSAYAGKPVFLEDEVNLNITDYNWKARRKAVEEWLNTSDQKQAYKFLRDNNIKYIYWVKGQRAVLGEAQLGISRLFENKAIDVYKVD</sequence>
<evidence type="ECO:0000313" key="2">
    <source>
        <dbReference type="EMBL" id="OGY09741.1"/>
    </source>
</evidence>
<dbReference type="Proteomes" id="UP000177967">
    <property type="component" value="Unassembled WGS sequence"/>
</dbReference>
<feature type="transmembrane region" description="Helical" evidence="1">
    <location>
        <begin position="163"/>
        <end position="182"/>
    </location>
</feature>
<name>A0A1G1V2Y7_9BACT</name>
<evidence type="ECO:0008006" key="4">
    <source>
        <dbReference type="Google" id="ProtNLM"/>
    </source>
</evidence>
<feature type="transmembrane region" description="Helical" evidence="1">
    <location>
        <begin position="338"/>
        <end position="354"/>
    </location>
</feature>
<dbReference type="AlphaFoldDB" id="A0A1G1V2Y7"/>
<keyword evidence="1" id="KW-1133">Transmembrane helix</keyword>
<evidence type="ECO:0000256" key="1">
    <source>
        <dbReference type="SAM" id="Phobius"/>
    </source>
</evidence>
<feature type="transmembrane region" description="Helical" evidence="1">
    <location>
        <begin position="235"/>
        <end position="253"/>
    </location>
</feature>
<gene>
    <name evidence="2" type="ORF">A2782_02790</name>
</gene>